<evidence type="ECO:0000259" key="11">
    <source>
        <dbReference type="PROSITE" id="PS51144"/>
    </source>
</evidence>
<dbReference type="GO" id="GO:0004089">
    <property type="term" value="F:carbonate dehydratase activity"/>
    <property type="evidence" value="ECO:0007669"/>
    <property type="project" value="UniProtKB-UniRule"/>
</dbReference>
<evidence type="ECO:0000256" key="2">
    <source>
        <dbReference type="ARBA" id="ARBA00002904"/>
    </source>
</evidence>
<dbReference type="Gene3D" id="3.10.200.10">
    <property type="entry name" value="Alpha carbonic anhydrase"/>
    <property type="match status" value="1"/>
</dbReference>
<dbReference type="InterPro" id="IPR036398">
    <property type="entry name" value="CA_dom_sf"/>
</dbReference>
<keyword evidence="13" id="KW-1185">Reference proteome</keyword>
<feature type="signal peptide" evidence="10">
    <location>
        <begin position="1"/>
        <end position="25"/>
    </location>
</feature>
<dbReference type="InterPro" id="IPR001148">
    <property type="entry name" value="CA_dom"/>
</dbReference>
<dbReference type="EMBL" id="JAYMYS010000004">
    <property type="protein sequence ID" value="KAK7396219.1"/>
    <property type="molecule type" value="Genomic_DNA"/>
</dbReference>
<keyword evidence="8 10" id="KW-0456">Lyase</keyword>
<dbReference type="SMART" id="SM01057">
    <property type="entry name" value="Carb_anhydrase"/>
    <property type="match status" value="1"/>
</dbReference>
<reference evidence="12 13" key="1">
    <citation type="submission" date="2024-01" db="EMBL/GenBank/DDBJ databases">
        <title>The genomes of 5 underutilized Papilionoideae crops provide insights into root nodulation and disease resistanc.</title>
        <authorList>
            <person name="Jiang F."/>
        </authorList>
    </citation>
    <scope>NUCLEOTIDE SEQUENCE [LARGE SCALE GENOMIC DNA]</scope>
    <source>
        <strain evidence="12">DUOXIRENSHENG_FW03</strain>
        <tissue evidence="12">Leaves</tissue>
    </source>
</reference>
<feature type="domain" description="Alpha-carbonic anhydrase" evidence="11">
    <location>
        <begin position="27"/>
        <end position="261"/>
    </location>
</feature>
<dbReference type="AlphaFoldDB" id="A0AAN9SGL4"/>
<dbReference type="GO" id="GO:0008270">
    <property type="term" value="F:zinc ion binding"/>
    <property type="evidence" value="ECO:0007669"/>
    <property type="project" value="UniProtKB-UniRule"/>
</dbReference>
<evidence type="ECO:0000256" key="6">
    <source>
        <dbReference type="ARBA" id="ARBA00022723"/>
    </source>
</evidence>
<dbReference type="InterPro" id="IPR041891">
    <property type="entry name" value="Alpha_CA_prokaryot-like"/>
</dbReference>
<dbReference type="PROSITE" id="PS51144">
    <property type="entry name" value="ALPHA_CA_2"/>
    <property type="match status" value="1"/>
</dbReference>
<evidence type="ECO:0000313" key="13">
    <source>
        <dbReference type="Proteomes" id="UP001386955"/>
    </source>
</evidence>
<organism evidence="12 13">
    <name type="scientific">Psophocarpus tetragonolobus</name>
    <name type="common">Winged bean</name>
    <name type="synonym">Dolichos tetragonolobus</name>
    <dbReference type="NCBI Taxonomy" id="3891"/>
    <lineage>
        <taxon>Eukaryota</taxon>
        <taxon>Viridiplantae</taxon>
        <taxon>Streptophyta</taxon>
        <taxon>Embryophyta</taxon>
        <taxon>Tracheophyta</taxon>
        <taxon>Spermatophyta</taxon>
        <taxon>Magnoliopsida</taxon>
        <taxon>eudicotyledons</taxon>
        <taxon>Gunneridae</taxon>
        <taxon>Pentapetalae</taxon>
        <taxon>rosids</taxon>
        <taxon>fabids</taxon>
        <taxon>Fabales</taxon>
        <taxon>Fabaceae</taxon>
        <taxon>Papilionoideae</taxon>
        <taxon>50 kb inversion clade</taxon>
        <taxon>NPAAA clade</taxon>
        <taxon>indigoferoid/millettioid clade</taxon>
        <taxon>Phaseoleae</taxon>
        <taxon>Psophocarpus</taxon>
    </lineage>
</organism>
<evidence type="ECO:0000256" key="10">
    <source>
        <dbReference type="RuleBase" id="RU367011"/>
    </source>
</evidence>
<evidence type="ECO:0000313" key="12">
    <source>
        <dbReference type="EMBL" id="KAK7396219.1"/>
    </source>
</evidence>
<evidence type="ECO:0000256" key="1">
    <source>
        <dbReference type="ARBA" id="ARBA00001947"/>
    </source>
</evidence>
<comment type="function">
    <text evidence="2 10">Reversible hydration of carbon dioxide.</text>
</comment>
<dbReference type="InterPro" id="IPR023561">
    <property type="entry name" value="Carbonic_anhydrase_a-class"/>
</dbReference>
<dbReference type="GO" id="GO:0006730">
    <property type="term" value="P:one-carbon metabolic process"/>
    <property type="evidence" value="ECO:0007669"/>
    <property type="project" value="TreeGrafter"/>
</dbReference>
<proteinExistence type="inferred from homology"/>
<evidence type="ECO:0000256" key="5">
    <source>
        <dbReference type="ARBA" id="ARBA00012925"/>
    </source>
</evidence>
<dbReference type="PANTHER" id="PTHR18952:SF271">
    <property type="entry name" value="ALPHA CARBONIC ANHYDRASE 4-RELATED"/>
    <property type="match status" value="1"/>
</dbReference>
<keyword evidence="6 10" id="KW-0479">Metal-binding</keyword>
<comment type="cofactor">
    <cofactor evidence="1 10">
        <name>Zn(2+)</name>
        <dbReference type="ChEBI" id="CHEBI:29105"/>
    </cofactor>
</comment>
<name>A0AAN9SGL4_PSOTE</name>
<comment type="similarity">
    <text evidence="4">Belongs to the alpha-class carbonic anhydrase family.</text>
</comment>
<comment type="similarity">
    <text evidence="10">Belongs to the alpha-carbonic anhydrase family.</text>
</comment>
<dbReference type="GO" id="GO:0009570">
    <property type="term" value="C:chloroplast stroma"/>
    <property type="evidence" value="ECO:0007669"/>
    <property type="project" value="UniProtKB-SubCell"/>
</dbReference>
<dbReference type="PROSITE" id="PS00162">
    <property type="entry name" value="ALPHA_CA_1"/>
    <property type="match status" value="1"/>
</dbReference>
<gene>
    <name evidence="12" type="ORF">VNO78_17069</name>
</gene>
<accession>A0AAN9SGL4</accession>
<keyword evidence="7 10" id="KW-0862">Zinc</keyword>
<comment type="caution">
    <text evidence="12">The sequence shown here is derived from an EMBL/GenBank/DDBJ whole genome shotgun (WGS) entry which is preliminary data.</text>
</comment>
<comment type="subcellular location">
    <subcellularLocation>
        <location evidence="3">Plastid</location>
        <location evidence="3">Chloroplast stroma</location>
    </subcellularLocation>
</comment>
<dbReference type="Pfam" id="PF00194">
    <property type="entry name" value="Carb_anhydrase"/>
    <property type="match status" value="1"/>
</dbReference>
<sequence>MILPINLYFFAFLLLLVLYFAASKAEEEYTYTKGSRKGPENWWRLNPKWKVCGSGKLQSPINLMDNRVKELPQLGELNGDYKPAPAVLKNMDYYIMVQWKGDAGQLHINGTYYKLIQCHWHIPSEHTLNGLKFDLELHALHKNSKGYAAVIGILYTIGSSDPLLSKLFNAIKSIGDKDIDLGVINPGDIKFGSGKYYRYVGSLTSPPCTEGVVWKIMKKAGTVSRKQLSALKGVVHHHRHGFEESARPTQELNGRQVWLYNPMENGKPN</sequence>
<comment type="catalytic activity">
    <reaction evidence="9 10">
        <text>hydrogencarbonate + H(+) = CO2 + H2O</text>
        <dbReference type="Rhea" id="RHEA:10748"/>
        <dbReference type="ChEBI" id="CHEBI:15377"/>
        <dbReference type="ChEBI" id="CHEBI:15378"/>
        <dbReference type="ChEBI" id="CHEBI:16526"/>
        <dbReference type="ChEBI" id="CHEBI:17544"/>
        <dbReference type="EC" id="4.2.1.1"/>
    </reaction>
</comment>
<evidence type="ECO:0000256" key="7">
    <source>
        <dbReference type="ARBA" id="ARBA00022833"/>
    </source>
</evidence>
<protein>
    <recommendedName>
        <fullName evidence="5 10">Carbonic anhydrase</fullName>
        <ecNumber evidence="5 10">4.2.1.1</ecNumber>
    </recommendedName>
</protein>
<evidence type="ECO:0000256" key="3">
    <source>
        <dbReference type="ARBA" id="ARBA00004470"/>
    </source>
</evidence>
<keyword evidence="10" id="KW-0732">Signal</keyword>
<evidence type="ECO:0000256" key="8">
    <source>
        <dbReference type="ARBA" id="ARBA00023239"/>
    </source>
</evidence>
<dbReference type="PANTHER" id="PTHR18952">
    <property type="entry name" value="CARBONIC ANHYDRASE"/>
    <property type="match status" value="1"/>
</dbReference>
<dbReference type="SUPFAM" id="SSF51069">
    <property type="entry name" value="Carbonic anhydrase"/>
    <property type="match status" value="1"/>
</dbReference>
<feature type="chain" id="PRO_5042666675" description="Carbonic anhydrase" evidence="10">
    <location>
        <begin position="26"/>
        <end position="269"/>
    </location>
</feature>
<dbReference type="CDD" id="cd03124">
    <property type="entry name" value="alpha_CA_prokaryotic_like"/>
    <property type="match status" value="1"/>
</dbReference>
<dbReference type="Proteomes" id="UP001386955">
    <property type="component" value="Unassembled WGS sequence"/>
</dbReference>
<evidence type="ECO:0000256" key="4">
    <source>
        <dbReference type="ARBA" id="ARBA00006365"/>
    </source>
</evidence>
<dbReference type="InterPro" id="IPR018338">
    <property type="entry name" value="Carbonic_anhydrase_a-class_CS"/>
</dbReference>
<evidence type="ECO:0000256" key="9">
    <source>
        <dbReference type="ARBA" id="ARBA00048348"/>
    </source>
</evidence>
<dbReference type="EC" id="4.2.1.1" evidence="5 10"/>